<feature type="compositionally biased region" description="Basic and acidic residues" evidence="1">
    <location>
        <begin position="54"/>
        <end position="64"/>
    </location>
</feature>
<organism>
    <name type="scientific">Branchiostoma floridae</name>
    <name type="common">Florida lancelet</name>
    <name type="synonym">Amphioxus</name>
    <dbReference type="NCBI Taxonomy" id="7739"/>
    <lineage>
        <taxon>Eukaryota</taxon>
        <taxon>Metazoa</taxon>
        <taxon>Chordata</taxon>
        <taxon>Cephalochordata</taxon>
        <taxon>Leptocardii</taxon>
        <taxon>Amphioxiformes</taxon>
        <taxon>Branchiostomatidae</taxon>
        <taxon>Branchiostoma</taxon>
    </lineage>
</organism>
<feature type="compositionally biased region" description="Polar residues" evidence="1">
    <location>
        <begin position="108"/>
        <end position="121"/>
    </location>
</feature>
<accession>C3YNG6</accession>
<reference evidence="2" key="1">
    <citation type="journal article" date="2008" name="Nature">
        <title>The amphioxus genome and the evolution of the chordate karyotype.</title>
        <authorList>
            <consortium name="US DOE Joint Genome Institute (JGI-PGF)"/>
            <person name="Putnam N.H."/>
            <person name="Butts T."/>
            <person name="Ferrier D.E.K."/>
            <person name="Furlong R.F."/>
            <person name="Hellsten U."/>
            <person name="Kawashima T."/>
            <person name="Robinson-Rechavi M."/>
            <person name="Shoguchi E."/>
            <person name="Terry A."/>
            <person name="Yu J.-K."/>
            <person name="Benito-Gutierrez E.L."/>
            <person name="Dubchak I."/>
            <person name="Garcia-Fernandez J."/>
            <person name="Gibson-Brown J.J."/>
            <person name="Grigoriev I.V."/>
            <person name="Horton A.C."/>
            <person name="de Jong P.J."/>
            <person name="Jurka J."/>
            <person name="Kapitonov V.V."/>
            <person name="Kohara Y."/>
            <person name="Kuroki Y."/>
            <person name="Lindquist E."/>
            <person name="Lucas S."/>
            <person name="Osoegawa K."/>
            <person name="Pennacchio L.A."/>
            <person name="Salamov A.A."/>
            <person name="Satou Y."/>
            <person name="Sauka-Spengler T."/>
            <person name="Schmutz J."/>
            <person name="Shin-I T."/>
            <person name="Toyoda A."/>
            <person name="Bronner-Fraser M."/>
            <person name="Fujiyama A."/>
            <person name="Holland L.Z."/>
            <person name="Holland P.W.H."/>
            <person name="Satoh N."/>
            <person name="Rokhsar D.S."/>
        </authorList>
    </citation>
    <scope>NUCLEOTIDE SEQUENCE [LARGE SCALE GENOMIC DNA]</scope>
    <source>
        <strain evidence="2">S238N-H82</strain>
        <tissue evidence="2">Testes</tissue>
    </source>
</reference>
<name>C3YNG6_BRAFL</name>
<evidence type="ECO:0000313" key="2">
    <source>
        <dbReference type="EMBL" id="EEN58272.1"/>
    </source>
</evidence>
<gene>
    <name evidence="2" type="ORF">BRAFLDRAFT_76948</name>
</gene>
<dbReference type="AlphaFoldDB" id="C3YNG6"/>
<feature type="region of interest" description="Disordered" evidence="1">
    <location>
        <begin position="54"/>
        <end position="121"/>
    </location>
</feature>
<feature type="compositionally biased region" description="Basic and acidic residues" evidence="1">
    <location>
        <begin position="14"/>
        <end position="26"/>
    </location>
</feature>
<dbReference type="EMBL" id="GG666533">
    <property type="protein sequence ID" value="EEN58272.1"/>
    <property type="molecule type" value="Genomic_DNA"/>
</dbReference>
<feature type="region of interest" description="Disordered" evidence="1">
    <location>
        <begin position="1"/>
        <end position="38"/>
    </location>
</feature>
<evidence type="ECO:0000256" key="1">
    <source>
        <dbReference type="SAM" id="MobiDB-lite"/>
    </source>
</evidence>
<feature type="compositionally biased region" description="Basic and acidic residues" evidence="1">
    <location>
        <begin position="92"/>
        <end position="107"/>
    </location>
</feature>
<sequence length="121" mass="13401">MSKQNTAAALMTSGHDHQYEDIDKQRNQTGQGQSQAITMSKQNTAAALMTSGHDHQYDDFDKQHNHTGQGQCQATTEVTPNTTAGVVTIGHDQYEDMTQHNQRDQRRSQAITESNTASQLL</sequence>
<feature type="compositionally biased region" description="Polar residues" evidence="1">
    <location>
        <begin position="66"/>
        <end position="85"/>
    </location>
</feature>
<protein>
    <submittedName>
        <fullName evidence="2">Uncharacterized protein</fullName>
    </submittedName>
</protein>
<feature type="compositionally biased region" description="Polar residues" evidence="1">
    <location>
        <begin position="27"/>
        <end position="38"/>
    </location>
</feature>
<proteinExistence type="predicted"/>
<dbReference type="InParanoid" id="C3YNG6"/>